<name>F4S0Z4_MELLP</name>
<dbReference type="GeneID" id="18926079"/>
<feature type="compositionally biased region" description="Polar residues" evidence="1">
    <location>
        <begin position="1"/>
        <end position="13"/>
    </location>
</feature>
<accession>F4S0Z4</accession>
<feature type="compositionally biased region" description="Polar residues" evidence="1">
    <location>
        <begin position="250"/>
        <end position="264"/>
    </location>
</feature>
<protein>
    <submittedName>
        <fullName evidence="2">Uncharacterized protein</fullName>
    </submittedName>
</protein>
<dbReference type="EMBL" id="GL883136">
    <property type="protein sequence ID" value="EGG01726.1"/>
    <property type="molecule type" value="Genomic_DNA"/>
</dbReference>
<dbReference type="KEGG" id="mlr:MELLADRAFT_117737"/>
<dbReference type="Proteomes" id="UP000001072">
    <property type="component" value="Unassembled WGS sequence"/>
</dbReference>
<dbReference type="HOGENOM" id="CLU_934079_0_0_1"/>
<dbReference type="VEuPathDB" id="FungiDB:MELLADRAFT_117737"/>
<proteinExistence type="predicted"/>
<dbReference type="InParanoid" id="F4S0Z4"/>
<feature type="region of interest" description="Disordered" evidence="1">
    <location>
        <begin position="128"/>
        <end position="167"/>
    </location>
</feature>
<feature type="region of interest" description="Disordered" evidence="1">
    <location>
        <begin position="245"/>
        <end position="264"/>
    </location>
</feature>
<dbReference type="RefSeq" id="XP_007415071.1">
    <property type="nucleotide sequence ID" value="XM_007415009.1"/>
</dbReference>
<evidence type="ECO:0000313" key="3">
    <source>
        <dbReference type="Proteomes" id="UP000001072"/>
    </source>
</evidence>
<reference evidence="3" key="1">
    <citation type="journal article" date="2011" name="Proc. Natl. Acad. Sci. U.S.A.">
        <title>Obligate biotrophy features unraveled by the genomic analysis of rust fungi.</title>
        <authorList>
            <person name="Duplessis S."/>
            <person name="Cuomo C.A."/>
            <person name="Lin Y.-C."/>
            <person name="Aerts A."/>
            <person name="Tisserant E."/>
            <person name="Veneault-Fourrey C."/>
            <person name="Joly D.L."/>
            <person name="Hacquard S."/>
            <person name="Amselem J."/>
            <person name="Cantarel B.L."/>
            <person name="Chiu R."/>
            <person name="Coutinho P.M."/>
            <person name="Feau N."/>
            <person name="Field M."/>
            <person name="Frey P."/>
            <person name="Gelhaye E."/>
            <person name="Goldberg J."/>
            <person name="Grabherr M.G."/>
            <person name="Kodira C.D."/>
            <person name="Kohler A."/>
            <person name="Kuees U."/>
            <person name="Lindquist E.A."/>
            <person name="Lucas S.M."/>
            <person name="Mago R."/>
            <person name="Mauceli E."/>
            <person name="Morin E."/>
            <person name="Murat C."/>
            <person name="Pangilinan J.L."/>
            <person name="Park R."/>
            <person name="Pearson M."/>
            <person name="Quesneville H."/>
            <person name="Rouhier N."/>
            <person name="Sakthikumar S."/>
            <person name="Salamov A.A."/>
            <person name="Schmutz J."/>
            <person name="Selles B."/>
            <person name="Shapiro H."/>
            <person name="Tanguay P."/>
            <person name="Tuskan G.A."/>
            <person name="Henrissat B."/>
            <person name="Van de Peer Y."/>
            <person name="Rouze P."/>
            <person name="Ellis J.G."/>
            <person name="Dodds P.N."/>
            <person name="Schein J.E."/>
            <person name="Zhong S."/>
            <person name="Hamelin R.C."/>
            <person name="Grigoriev I.V."/>
            <person name="Szabo L.J."/>
            <person name="Martin F."/>
        </authorList>
    </citation>
    <scope>NUCLEOTIDE SEQUENCE [LARGE SCALE GENOMIC DNA]</scope>
    <source>
        <strain evidence="3">98AG31 / pathotype 3-4-7</strain>
    </source>
</reference>
<evidence type="ECO:0000313" key="2">
    <source>
        <dbReference type="EMBL" id="EGG01726.1"/>
    </source>
</evidence>
<feature type="region of interest" description="Disordered" evidence="1">
    <location>
        <begin position="1"/>
        <end position="21"/>
    </location>
</feature>
<gene>
    <name evidence="2" type="ORF">MELLADRAFT_117737</name>
</gene>
<sequence>MPSPSHRTNVDYSNTRRRRASLPGNISLESIPRLTRKISGSLASTSAQAFDWLNNHTKVQTHNFTGRCNNILPSRSRGYSEISNRPAQFTPKPSNPKFVGKDIYGFCLPESTKNDKSKTRGRMVFDKIFPPLSDQPRNLRPSSICRSESPRTARPVSRSGRGLENHSVMRQSIGQFDYPVRCDPIDSNLIASRSSIAQPIPVRPRRPSEQTDTELAMLQRETYGMKIPVHHPVRHTKTVHREVASKQRESYGSISSPQTQTGNEDLNELSYVGLTMSVNNKGNITRMNHDVRQSYGSR</sequence>
<dbReference type="AlphaFoldDB" id="F4S0Z4"/>
<dbReference type="OrthoDB" id="10267655at2759"/>
<evidence type="ECO:0000256" key="1">
    <source>
        <dbReference type="SAM" id="MobiDB-lite"/>
    </source>
</evidence>
<keyword evidence="3" id="KW-1185">Reference proteome</keyword>
<organism evidence="3">
    <name type="scientific">Melampsora larici-populina (strain 98AG31 / pathotype 3-4-7)</name>
    <name type="common">Poplar leaf rust fungus</name>
    <dbReference type="NCBI Taxonomy" id="747676"/>
    <lineage>
        <taxon>Eukaryota</taxon>
        <taxon>Fungi</taxon>
        <taxon>Dikarya</taxon>
        <taxon>Basidiomycota</taxon>
        <taxon>Pucciniomycotina</taxon>
        <taxon>Pucciniomycetes</taxon>
        <taxon>Pucciniales</taxon>
        <taxon>Melampsoraceae</taxon>
        <taxon>Melampsora</taxon>
    </lineage>
</organism>